<dbReference type="Proteomes" id="UP000278149">
    <property type="component" value="Unassembled WGS sequence"/>
</dbReference>
<evidence type="ECO:0008006" key="4">
    <source>
        <dbReference type="Google" id="ProtNLM"/>
    </source>
</evidence>
<evidence type="ECO:0000256" key="1">
    <source>
        <dbReference type="SAM" id="Phobius"/>
    </source>
</evidence>
<name>A0A429G760_9CREN</name>
<gene>
    <name evidence="2" type="ORF">D9Q81_03515</name>
</gene>
<dbReference type="OMA" id="LWIPIFA"/>
<feature type="transmembrane region" description="Helical" evidence="1">
    <location>
        <begin position="80"/>
        <end position="99"/>
    </location>
</feature>
<protein>
    <recommendedName>
        <fullName evidence="4">ECF transporter S component</fullName>
    </recommendedName>
</protein>
<accession>A0A429G760</accession>
<dbReference type="EMBL" id="RCOR01000018">
    <property type="protein sequence ID" value="RSN69677.1"/>
    <property type="molecule type" value="Genomic_DNA"/>
</dbReference>
<feature type="transmembrane region" description="Helical" evidence="1">
    <location>
        <begin position="106"/>
        <end position="130"/>
    </location>
</feature>
<keyword evidence="1" id="KW-0472">Membrane</keyword>
<reference evidence="2 3" key="1">
    <citation type="submission" date="2018-10" db="EMBL/GenBank/DDBJ databases">
        <title>Co-occurring genomic capacity for anaerobic methane metabolism and dissimilatory sulfite reduction discovered in the Korarchaeota.</title>
        <authorList>
            <person name="Mckay L.J."/>
            <person name="Dlakic M."/>
            <person name="Fields M.W."/>
            <person name="Delmont T.O."/>
            <person name="Eren A.M."/>
            <person name="Jay Z.J."/>
            <person name="Klingelsmith K.B."/>
            <person name="Rusch D.B."/>
            <person name="Inskeep W.P."/>
        </authorList>
    </citation>
    <scope>NUCLEOTIDE SEQUENCE [LARGE SCALE GENOMIC DNA]</scope>
    <source>
        <strain evidence="2 3">WS</strain>
    </source>
</reference>
<evidence type="ECO:0000313" key="2">
    <source>
        <dbReference type="EMBL" id="RSN69677.1"/>
    </source>
</evidence>
<feature type="transmembrane region" description="Helical" evidence="1">
    <location>
        <begin position="142"/>
        <end position="166"/>
    </location>
</feature>
<dbReference type="RefSeq" id="WP_012309931.1">
    <property type="nucleotide sequence ID" value="NZ_RCOR01000018.1"/>
</dbReference>
<sequence>MSYVRYISTSALLGALGNILAIVSMFLGNIHPQIAIDMSHVATVIGAYILGPFWAALVGLLISIVPFIRFGIMGSLGPLIGSLIFPGKAMTGLFTGFLARRIRRPIIALTLGYVPESLFTWATFKLWIPIFAPQIAGWLTDAVIYGILVKAWFEILFIGAISELIIPRVKGMIPYGLLDKPGH</sequence>
<comment type="caution">
    <text evidence="2">The sequence shown here is derived from an EMBL/GenBank/DDBJ whole genome shotgun (WGS) entry which is preliminary data.</text>
</comment>
<dbReference type="GO" id="GO:0022857">
    <property type="term" value="F:transmembrane transporter activity"/>
    <property type="evidence" value="ECO:0007669"/>
    <property type="project" value="InterPro"/>
</dbReference>
<evidence type="ECO:0000313" key="3">
    <source>
        <dbReference type="Proteomes" id="UP000278149"/>
    </source>
</evidence>
<dbReference type="GeneID" id="32154746"/>
<keyword evidence="1" id="KW-0812">Transmembrane</keyword>
<feature type="transmembrane region" description="Helical" evidence="1">
    <location>
        <begin position="6"/>
        <end position="28"/>
    </location>
</feature>
<proteinExistence type="predicted"/>
<keyword evidence="1" id="KW-1133">Transmembrane helix</keyword>
<dbReference type="AlphaFoldDB" id="A0A429G760"/>
<organism evidence="2 3">
    <name type="scientific">Candidatus Korarchaeum cryptofilum</name>
    <dbReference type="NCBI Taxonomy" id="498846"/>
    <lineage>
        <taxon>Archaea</taxon>
        <taxon>Thermoproteota</taxon>
        <taxon>Candidatus Korarchaeia</taxon>
        <taxon>Candidatus Korarchaeales</taxon>
        <taxon>Candidatus Korarchaeaceae</taxon>
        <taxon>Candidatus Korarchaeum</taxon>
    </lineage>
</organism>
<feature type="transmembrane region" description="Helical" evidence="1">
    <location>
        <begin position="40"/>
        <end position="68"/>
    </location>
</feature>
<dbReference type="Gene3D" id="1.10.1760.20">
    <property type="match status" value="1"/>
</dbReference>